<dbReference type="Gene3D" id="3.40.640.10">
    <property type="entry name" value="Type I PLP-dependent aspartate aminotransferase-like (Major domain)"/>
    <property type="match status" value="1"/>
</dbReference>
<dbReference type="Gene3D" id="3.90.1150.10">
    <property type="entry name" value="Aspartate Aminotransferase, domain 1"/>
    <property type="match status" value="1"/>
</dbReference>
<sequence length="388" mass="44723">MKYNFDEIISRKNTNSVKWDLAKDVEVLPMWVADMDFKTAPEILETISEKVSHGIFGYSYIPDNFHQSIVDWWKDNHDFYIEKEWLLPVPGIIVSLSAIVRTFMKPDENIILQTPVYNHFFTIADNCSCNLLENDLIYKDGSYGIDFDDLEAKASNSKTKLLLMSNPHNPVGRVWKKEELVKIAEICSKHQVMVVSDEIHADLVFENHKHIPFASIATNYDLLSVTCGSPCKTFNLSGLSISYIISQDKNILKQINKTLEIQETIYPNPIAADALIAAYTKGNNWLKEMKIYLWENYQFLLKFCGEHLPEIKVISLEATYLVWLDCSFFNKTSDEISKILIDEEKLWLNSGTMYGKAGEGFLRMNIACPRELLVEGLKRLEKFYLKNI</sequence>
<dbReference type="Proteomes" id="UP000054388">
    <property type="component" value="Unassembled WGS sequence"/>
</dbReference>
<dbReference type="SUPFAM" id="SSF53383">
    <property type="entry name" value="PLP-dependent transferases"/>
    <property type="match status" value="1"/>
</dbReference>
<evidence type="ECO:0000256" key="4">
    <source>
        <dbReference type="ARBA" id="ARBA00023239"/>
    </source>
</evidence>
<evidence type="ECO:0000313" key="7">
    <source>
        <dbReference type="EMBL" id="KUJ55171.1"/>
    </source>
</evidence>
<evidence type="ECO:0000259" key="6">
    <source>
        <dbReference type="Pfam" id="PF00155"/>
    </source>
</evidence>
<protein>
    <recommendedName>
        <fullName evidence="2">cysteine-S-conjugate beta-lyase</fullName>
        <ecNumber evidence="2">4.4.1.13</ecNumber>
    </recommendedName>
</protein>
<dbReference type="InterPro" id="IPR015421">
    <property type="entry name" value="PyrdxlP-dep_Trfase_major"/>
</dbReference>
<accession>A0A124F2M5</accession>
<evidence type="ECO:0000256" key="3">
    <source>
        <dbReference type="ARBA" id="ARBA00022898"/>
    </source>
</evidence>
<feature type="domain" description="Aminotransferase class I/classII large" evidence="6">
    <location>
        <begin position="34"/>
        <end position="379"/>
    </location>
</feature>
<evidence type="ECO:0000313" key="8">
    <source>
        <dbReference type="Proteomes" id="UP000054388"/>
    </source>
</evidence>
<dbReference type="NCBIfam" id="TIGR04350">
    <property type="entry name" value="C_S_lyase_PatB"/>
    <property type="match status" value="1"/>
</dbReference>
<dbReference type="AlphaFoldDB" id="A0A124F2M5"/>
<dbReference type="EMBL" id="LMAI01000010">
    <property type="protein sequence ID" value="KUJ55171.1"/>
    <property type="molecule type" value="Genomic_DNA"/>
</dbReference>
<organism evidence="7 8">
    <name type="scientific">Chryseobacterium aquaticum subsp. greenlandense</name>
    <dbReference type="NCBI Taxonomy" id="345663"/>
    <lineage>
        <taxon>Bacteria</taxon>
        <taxon>Pseudomonadati</taxon>
        <taxon>Bacteroidota</taxon>
        <taxon>Flavobacteriia</taxon>
        <taxon>Flavobacteriales</taxon>
        <taxon>Weeksellaceae</taxon>
        <taxon>Chryseobacterium group</taxon>
        <taxon>Chryseobacterium</taxon>
    </lineage>
</organism>
<evidence type="ECO:0000256" key="1">
    <source>
        <dbReference type="ARBA" id="ARBA00001933"/>
    </source>
</evidence>
<dbReference type="InterPro" id="IPR015424">
    <property type="entry name" value="PyrdxlP-dep_Trfase"/>
</dbReference>
<dbReference type="Pfam" id="PF00155">
    <property type="entry name" value="Aminotran_1_2"/>
    <property type="match status" value="1"/>
</dbReference>
<reference evidence="7 8" key="1">
    <citation type="submission" date="2015-10" db="EMBL/GenBank/DDBJ databases">
        <title>Genome sequence of Chryseobacterium greenlandense.</title>
        <authorList>
            <person name="Newman J."/>
            <person name="Fischer K."/>
            <person name="Miller J."/>
        </authorList>
    </citation>
    <scope>NUCLEOTIDE SEQUENCE [LARGE SCALE GENOMIC DNA]</scope>
    <source>
        <strain evidence="7 8">UMB34</strain>
    </source>
</reference>
<dbReference type="PANTHER" id="PTHR43525:SF1">
    <property type="entry name" value="PROTEIN MALY"/>
    <property type="match status" value="1"/>
</dbReference>
<dbReference type="GO" id="GO:0047804">
    <property type="term" value="F:cysteine-S-conjugate beta-lyase activity"/>
    <property type="evidence" value="ECO:0007669"/>
    <property type="project" value="UniProtKB-EC"/>
</dbReference>
<dbReference type="RefSeq" id="WP_059137725.1">
    <property type="nucleotide sequence ID" value="NZ_LMAI01000010.1"/>
</dbReference>
<dbReference type="EC" id="4.4.1.13" evidence="2"/>
<dbReference type="GO" id="GO:0030170">
    <property type="term" value="F:pyridoxal phosphate binding"/>
    <property type="evidence" value="ECO:0007669"/>
    <property type="project" value="InterPro"/>
</dbReference>
<comment type="similarity">
    <text evidence="5">Belongs to the class-II pyridoxal-phosphate-dependent aminotransferase family. MalY/PatB cystathionine beta-lyase subfamily.</text>
</comment>
<dbReference type="InterPro" id="IPR027619">
    <property type="entry name" value="C-S_lyase_PatB-like"/>
</dbReference>
<evidence type="ECO:0000256" key="5">
    <source>
        <dbReference type="ARBA" id="ARBA00037974"/>
    </source>
</evidence>
<proteinExistence type="inferred from homology"/>
<dbReference type="InterPro" id="IPR051798">
    <property type="entry name" value="Class-II_PLP-Dep_Aminotrans"/>
</dbReference>
<comment type="caution">
    <text evidence="7">The sequence shown here is derived from an EMBL/GenBank/DDBJ whole genome shotgun (WGS) entry which is preliminary data.</text>
</comment>
<dbReference type="PANTHER" id="PTHR43525">
    <property type="entry name" value="PROTEIN MALY"/>
    <property type="match status" value="1"/>
</dbReference>
<gene>
    <name evidence="7" type="ORF">AR686_16655</name>
</gene>
<dbReference type="InterPro" id="IPR004839">
    <property type="entry name" value="Aminotransferase_I/II_large"/>
</dbReference>
<evidence type="ECO:0000256" key="2">
    <source>
        <dbReference type="ARBA" id="ARBA00012224"/>
    </source>
</evidence>
<comment type="cofactor">
    <cofactor evidence="1">
        <name>pyridoxal 5'-phosphate</name>
        <dbReference type="ChEBI" id="CHEBI:597326"/>
    </cofactor>
</comment>
<dbReference type="InterPro" id="IPR015422">
    <property type="entry name" value="PyrdxlP-dep_Trfase_small"/>
</dbReference>
<keyword evidence="4 7" id="KW-0456">Lyase</keyword>
<dbReference type="CDD" id="cd00609">
    <property type="entry name" value="AAT_like"/>
    <property type="match status" value="1"/>
</dbReference>
<name>A0A124F2M5_9FLAO</name>
<keyword evidence="3" id="KW-0663">Pyridoxal phosphate</keyword>